<sequence length="84" mass="9147">MVLVGTAVRHVRARGSSVVEGGRTRHRTRRSIIARRGAYTGSTVSSVTPDSAGLGRRNVPFTDGNDSFIVTMSGRERTRTEVYP</sequence>
<organism evidence="2 3">
    <name type="scientific">Natrinema pellirubrum (strain DSM 15624 / CIP 106293 / JCM 10476 / NCIMB 786 / 157)</name>
    <dbReference type="NCBI Taxonomy" id="797303"/>
    <lineage>
        <taxon>Archaea</taxon>
        <taxon>Methanobacteriati</taxon>
        <taxon>Methanobacteriota</taxon>
        <taxon>Stenosarchaea group</taxon>
        <taxon>Halobacteria</taxon>
        <taxon>Halobacteriales</taxon>
        <taxon>Natrialbaceae</taxon>
        <taxon>Natrinema</taxon>
    </lineage>
</organism>
<proteinExistence type="predicted"/>
<evidence type="ECO:0000313" key="2">
    <source>
        <dbReference type="EMBL" id="ELY80864.1"/>
    </source>
</evidence>
<name>L9Z3C1_NATP1</name>
<dbReference type="AlphaFoldDB" id="L9Z3C1"/>
<keyword evidence="3" id="KW-1185">Reference proteome</keyword>
<evidence type="ECO:0000256" key="1">
    <source>
        <dbReference type="SAM" id="MobiDB-lite"/>
    </source>
</evidence>
<accession>L9Z3C1</accession>
<protein>
    <submittedName>
        <fullName evidence="2">Uncharacterized protein</fullName>
    </submittedName>
</protein>
<feature type="compositionally biased region" description="Basic and acidic residues" evidence="1">
    <location>
        <begin position="74"/>
        <end position="84"/>
    </location>
</feature>
<dbReference type="Proteomes" id="UP000011593">
    <property type="component" value="Unassembled WGS sequence"/>
</dbReference>
<evidence type="ECO:0000313" key="3">
    <source>
        <dbReference type="Proteomes" id="UP000011593"/>
    </source>
</evidence>
<comment type="caution">
    <text evidence="2">The sequence shown here is derived from an EMBL/GenBank/DDBJ whole genome shotgun (WGS) entry which is preliminary data.</text>
</comment>
<reference evidence="2 3" key="1">
    <citation type="journal article" date="2014" name="PLoS Genet.">
        <title>Phylogenetically driven sequencing of extremely halophilic archaea reveals strategies for static and dynamic osmo-response.</title>
        <authorList>
            <person name="Becker E.A."/>
            <person name="Seitzer P.M."/>
            <person name="Tritt A."/>
            <person name="Larsen D."/>
            <person name="Krusor M."/>
            <person name="Yao A.I."/>
            <person name="Wu D."/>
            <person name="Madern D."/>
            <person name="Eisen J.A."/>
            <person name="Darling A.E."/>
            <person name="Facciotti M.T."/>
        </authorList>
    </citation>
    <scope>NUCLEOTIDE SEQUENCE [LARGE SCALE GENOMIC DNA]</scope>
    <source>
        <strain evidence="2 3">DSM 15624</strain>
    </source>
</reference>
<gene>
    <name evidence="2" type="ORF">C488_03710</name>
</gene>
<dbReference type="EMBL" id="AOIE01000010">
    <property type="protein sequence ID" value="ELY80864.1"/>
    <property type="molecule type" value="Genomic_DNA"/>
</dbReference>
<feature type="region of interest" description="Disordered" evidence="1">
    <location>
        <begin position="65"/>
        <end position="84"/>
    </location>
</feature>